<feature type="region of interest" description="Disordered" evidence="1">
    <location>
        <begin position="22"/>
        <end position="49"/>
    </location>
</feature>
<dbReference type="Gene3D" id="1.25.40.10">
    <property type="entry name" value="Tetratricopeptide repeat domain"/>
    <property type="match status" value="1"/>
</dbReference>
<accession>A0AAN7DTP7</accession>
<dbReference type="InterPro" id="IPR006597">
    <property type="entry name" value="Sel1-like"/>
</dbReference>
<reference evidence="2 3" key="1">
    <citation type="journal article" date="2023" name="G3 (Bethesda)">
        <title>A haplotype-resolved chromosome-scale genome for Quercus rubra L. provides insights into the genetics of adaptive traits for red oak species.</title>
        <authorList>
            <person name="Kapoor B."/>
            <person name="Jenkins J."/>
            <person name="Schmutz J."/>
            <person name="Zhebentyayeva T."/>
            <person name="Kuelheim C."/>
            <person name="Coggeshall M."/>
            <person name="Heim C."/>
            <person name="Lasky J.R."/>
            <person name="Leites L."/>
            <person name="Islam-Faridi N."/>
            <person name="Romero-Severson J."/>
            <person name="DeLeo V.L."/>
            <person name="Lucas S.M."/>
            <person name="Lazic D."/>
            <person name="Gailing O."/>
            <person name="Carlson J."/>
            <person name="Staton M."/>
        </authorList>
    </citation>
    <scope>NUCLEOTIDE SEQUENCE [LARGE SCALE GENOMIC DNA]</scope>
    <source>
        <strain evidence="2">Pseudo-F2</strain>
    </source>
</reference>
<comment type="caution">
    <text evidence="2">The sequence shown here is derived from an EMBL/GenBank/DDBJ whole genome shotgun (WGS) entry which is preliminary data.</text>
</comment>
<dbReference type="PANTHER" id="PTHR36792">
    <property type="entry name" value="EXPRESSED PROTEIN"/>
    <property type="match status" value="1"/>
</dbReference>
<dbReference type="EMBL" id="JAXUIC010000410">
    <property type="protein sequence ID" value="KAK4541207.1"/>
    <property type="molecule type" value="Genomic_DNA"/>
</dbReference>
<keyword evidence="3" id="KW-1185">Reference proteome</keyword>
<dbReference type="PANTHER" id="PTHR36792:SF7">
    <property type="entry name" value="TETRATRICOPEPTIDE-LIKE HELICAL DOMAIN-CONTAINING PROTEIN-RELATED"/>
    <property type="match status" value="1"/>
</dbReference>
<evidence type="ECO:0000256" key="1">
    <source>
        <dbReference type="SAM" id="MobiDB-lite"/>
    </source>
</evidence>
<feature type="region of interest" description="Disordered" evidence="1">
    <location>
        <begin position="135"/>
        <end position="154"/>
    </location>
</feature>
<sequence length="170" mass="18821">MGKSIPSTTKLQEFAKIIASDKLPRSKRAKPISRIRVSSPETAKPGAVRVDSERKKIMESSGTQQNRLPLALVVSDCVKRWFQDTLKEAKAGDSAMQVLVGQMYSSGYGVPKDPHKGRGWISKASKAEFQFWNVSDKHPGYNASDSDSDESKGKANKVNCNLLFEFTNKK</sequence>
<dbReference type="Proteomes" id="UP001324115">
    <property type="component" value="Unassembled WGS sequence"/>
</dbReference>
<dbReference type="SUPFAM" id="SSF81901">
    <property type="entry name" value="HCP-like"/>
    <property type="match status" value="1"/>
</dbReference>
<name>A0AAN7DTP7_QUERU</name>
<evidence type="ECO:0000313" key="3">
    <source>
        <dbReference type="Proteomes" id="UP001324115"/>
    </source>
</evidence>
<protein>
    <submittedName>
        <fullName evidence="2">Uncharacterized protein</fullName>
    </submittedName>
</protein>
<evidence type="ECO:0000313" key="2">
    <source>
        <dbReference type="EMBL" id="KAK4541207.1"/>
    </source>
</evidence>
<organism evidence="2 3">
    <name type="scientific">Quercus rubra</name>
    <name type="common">Northern red oak</name>
    <name type="synonym">Quercus borealis</name>
    <dbReference type="NCBI Taxonomy" id="3512"/>
    <lineage>
        <taxon>Eukaryota</taxon>
        <taxon>Viridiplantae</taxon>
        <taxon>Streptophyta</taxon>
        <taxon>Embryophyta</taxon>
        <taxon>Tracheophyta</taxon>
        <taxon>Spermatophyta</taxon>
        <taxon>Magnoliopsida</taxon>
        <taxon>eudicotyledons</taxon>
        <taxon>Gunneridae</taxon>
        <taxon>Pentapetalae</taxon>
        <taxon>rosids</taxon>
        <taxon>fabids</taxon>
        <taxon>Fagales</taxon>
        <taxon>Fagaceae</taxon>
        <taxon>Quercus</taxon>
    </lineage>
</organism>
<proteinExistence type="predicted"/>
<gene>
    <name evidence="2" type="ORF">RGQ29_031792</name>
</gene>
<dbReference type="SMART" id="SM00671">
    <property type="entry name" value="SEL1"/>
    <property type="match status" value="1"/>
</dbReference>
<dbReference type="AlphaFoldDB" id="A0AAN7DTP7"/>
<dbReference type="InterPro" id="IPR011990">
    <property type="entry name" value="TPR-like_helical_dom_sf"/>
</dbReference>